<evidence type="ECO:0000259" key="8">
    <source>
        <dbReference type="PROSITE" id="PS50109"/>
    </source>
</evidence>
<feature type="transmembrane region" description="Helical" evidence="7">
    <location>
        <begin position="81"/>
        <end position="103"/>
    </location>
</feature>
<evidence type="ECO:0000256" key="4">
    <source>
        <dbReference type="ARBA" id="ARBA00022679"/>
    </source>
</evidence>
<comment type="caution">
    <text evidence="9">The sequence shown here is derived from an EMBL/GenBank/DDBJ whole genome shotgun (WGS) entry which is preliminary data.</text>
</comment>
<evidence type="ECO:0000313" key="10">
    <source>
        <dbReference type="Proteomes" id="UP001500067"/>
    </source>
</evidence>
<dbReference type="Proteomes" id="UP001500067">
    <property type="component" value="Unassembled WGS sequence"/>
</dbReference>
<evidence type="ECO:0000256" key="5">
    <source>
        <dbReference type="ARBA" id="ARBA00022777"/>
    </source>
</evidence>
<dbReference type="SUPFAM" id="SSF55874">
    <property type="entry name" value="ATPase domain of HSP90 chaperone/DNA topoisomerase II/histidine kinase"/>
    <property type="match status" value="1"/>
</dbReference>
<keyword evidence="10" id="KW-1185">Reference proteome</keyword>
<dbReference type="Pfam" id="PF02518">
    <property type="entry name" value="HATPase_c"/>
    <property type="match status" value="1"/>
</dbReference>
<sequence>MLQVVNELINSGVTSETPFNEKVRLRGLNLSLLMSSKLVIASIFVGMDSRPFVWNLIILVPILLLPVWLNHKGQISAARYFTVPTICVWLIHAATGFGPAMGLENYLYVVLVGVLVLETDTRWRYTNVIMIALGLIFVKLYNTYGTPYYSAPSLSRYFYIANIIITCLFIALICRSMLNDTHTEQRAMTEKKRKLAESNALRDKLFSMIAHDIKSPLHSLQDMLYALESGLMSKTDQKVLINELRQKTDVSSKTLSSLLDWASLHYRQQTSAIGKKETIFDLYEVTDHLAILYDDMLRKKQITLENEIHPGSTIYADKEQVLFILRNLIGNAVKYSETDGSARISLSAEKDNNNTNITIKDNGIGMGAGQVDTLFTTDHKRSATGTIGEKGTGLGLIFCNEFVTQHGGTMNVVSELGKGTEITFTIPHKQ</sequence>
<feature type="transmembrane region" description="Helical" evidence="7">
    <location>
        <begin position="123"/>
        <end position="145"/>
    </location>
</feature>
<gene>
    <name evidence="9" type="ORF">GCM10023093_28500</name>
</gene>
<dbReference type="PROSITE" id="PS50109">
    <property type="entry name" value="HIS_KIN"/>
    <property type="match status" value="1"/>
</dbReference>
<evidence type="ECO:0000313" key="9">
    <source>
        <dbReference type="EMBL" id="GAA4469310.1"/>
    </source>
</evidence>
<evidence type="ECO:0000256" key="1">
    <source>
        <dbReference type="ARBA" id="ARBA00000085"/>
    </source>
</evidence>
<dbReference type="InterPro" id="IPR036890">
    <property type="entry name" value="HATPase_C_sf"/>
</dbReference>
<feature type="transmembrane region" description="Helical" evidence="7">
    <location>
        <begin position="52"/>
        <end position="69"/>
    </location>
</feature>
<keyword evidence="4" id="KW-0808">Transferase</keyword>
<evidence type="ECO:0000256" key="2">
    <source>
        <dbReference type="ARBA" id="ARBA00012438"/>
    </source>
</evidence>
<keyword evidence="5" id="KW-0418">Kinase</keyword>
<dbReference type="InterPro" id="IPR050736">
    <property type="entry name" value="Sensor_HK_Regulatory"/>
</dbReference>
<evidence type="ECO:0000256" key="3">
    <source>
        <dbReference type="ARBA" id="ARBA00022553"/>
    </source>
</evidence>
<organism evidence="9 10">
    <name type="scientific">Nemorincola caseinilytica</name>
    <dbReference type="NCBI Taxonomy" id="2054315"/>
    <lineage>
        <taxon>Bacteria</taxon>
        <taxon>Pseudomonadati</taxon>
        <taxon>Bacteroidota</taxon>
        <taxon>Chitinophagia</taxon>
        <taxon>Chitinophagales</taxon>
        <taxon>Chitinophagaceae</taxon>
        <taxon>Nemorincola</taxon>
    </lineage>
</organism>
<proteinExistence type="predicted"/>
<keyword evidence="3" id="KW-0597">Phosphoprotein</keyword>
<keyword evidence="7" id="KW-1133">Transmembrane helix</keyword>
<dbReference type="Gene3D" id="1.10.287.130">
    <property type="match status" value="1"/>
</dbReference>
<dbReference type="EMBL" id="BAABFA010000023">
    <property type="protein sequence ID" value="GAA4469310.1"/>
    <property type="molecule type" value="Genomic_DNA"/>
</dbReference>
<evidence type="ECO:0000256" key="7">
    <source>
        <dbReference type="SAM" id="Phobius"/>
    </source>
</evidence>
<dbReference type="InterPro" id="IPR005467">
    <property type="entry name" value="His_kinase_dom"/>
</dbReference>
<dbReference type="EC" id="2.7.13.3" evidence="2"/>
<dbReference type="PRINTS" id="PR00344">
    <property type="entry name" value="BCTRLSENSOR"/>
</dbReference>
<dbReference type="SUPFAM" id="SSF47384">
    <property type="entry name" value="Homodimeric domain of signal transducing histidine kinase"/>
    <property type="match status" value="1"/>
</dbReference>
<dbReference type="InterPro" id="IPR003661">
    <property type="entry name" value="HisK_dim/P_dom"/>
</dbReference>
<accession>A0ABP8NPP6</accession>
<feature type="transmembrane region" description="Helical" evidence="7">
    <location>
        <begin position="28"/>
        <end position="46"/>
    </location>
</feature>
<keyword evidence="7" id="KW-0472">Membrane</keyword>
<keyword evidence="7" id="KW-0812">Transmembrane</keyword>
<feature type="domain" description="Histidine kinase" evidence="8">
    <location>
        <begin position="208"/>
        <end position="430"/>
    </location>
</feature>
<feature type="transmembrane region" description="Helical" evidence="7">
    <location>
        <begin position="157"/>
        <end position="178"/>
    </location>
</feature>
<dbReference type="SMART" id="SM00387">
    <property type="entry name" value="HATPase_c"/>
    <property type="match status" value="1"/>
</dbReference>
<name>A0ABP8NPP6_9BACT</name>
<evidence type="ECO:0000256" key="6">
    <source>
        <dbReference type="ARBA" id="ARBA00023012"/>
    </source>
</evidence>
<dbReference type="Gene3D" id="3.30.565.10">
    <property type="entry name" value="Histidine kinase-like ATPase, C-terminal domain"/>
    <property type="match status" value="1"/>
</dbReference>
<dbReference type="PANTHER" id="PTHR43711">
    <property type="entry name" value="TWO-COMPONENT HISTIDINE KINASE"/>
    <property type="match status" value="1"/>
</dbReference>
<dbReference type="CDD" id="cd00075">
    <property type="entry name" value="HATPase"/>
    <property type="match status" value="1"/>
</dbReference>
<dbReference type="InterPro" id="IPR003594">
    <property type="entry name" value="HATPase_dom"/>
</dbReference>
<dbReference type="CDD" id="cd00082">
    <property type="entry name" value="HisKA"/>
    <property type="match status" value="1"/>
</dbReference>
<dbReference type="PANTHER" id="PTHR43711:SF1">
    <property type="entry name" value="HISTIDINE KINASE 1"/>
    <property type="match status" value="1"/>
</dbReference>
<protein>
    <recommendedName>
        <fullName evidence="2">histidine kinase</fullName>
        <ecNumber evidence="2">2.7.13.3</ecNumber>
    </recommendedName>
</protein>
<dbReference type="InterPro" id="IPR004358">
    <property type="entry name" value="Sig_transdc_His_kin-like_C"/>
</dbReference>
<keyword evidence="6" id="KW-0902">Two-component regulatory system</keyword>
<comment type="catalytic activity">
    <reaction evidence="1">
        <text>ATP + protein L-histidine = ADP + protein N-phospho-L-histidine.</text>
        <dbReference type="EC" id="2.7.13.3"/>
    </reaction>
</comment>
<reference evidence="10" key="1">
    <citation type="journal article" date="2019" name="Int. J. Syst. Evol. Microbiol.">
        <title>The Global Catalogue of Microorganisms (GCM) 10K type strain sequencing project: providing services to taxonomists for standard genome sequencing and annotation.</title>
        <authorList>
            <consortium name="The Broad Institute Genomics Platform"/>
            <consortium name="The Broad Institute Genome Sequencing Center for Infectious Disease"/>
            <person name="Wu L."/>
            <person name="Ma J."/>
        </authorList>
    </citation>
    <scope>NUCLEOTIDE SEQUENCE [LARGE SCALE GENOMIC DNA]</scope>
    <source>
        <strain evidence="10">JCM 32105</strain>
    </source>
</reference>
<dbReference type="InterPro" id="IPR036097">
    <property type="entry name" value="HisK_dim/P_sf"/>
</dbReference>